<feature type="region of interest" description="Disordered" evidence="4">
    <location>
        <begin position="14"/>
        <end position="35"/>
    </location>
</feature>
<keyword evidence="1" id="KW-0813">Transport</keyword>
<dbReference type="InterPro" id="IPR003439">
    <property type="entry name" value="ABC_transporter-like_ATP-bd"/>
</dbReference>
<dbReference type="InterPro" id="IPR015854">
    <property type="entry name" value="ABC_transpr_LolD-like"/>
</dbReference>
<dbReference type="InterPro" id="IPR017871">
    <property type="entry name" value="ABC_transporter-like_CS"/>
</dbReference>
<dbReference type="EMBL" id="CP000083">
    <property type="protein sequence ID" value="AAZ24539.1"/>
    <property type="molecule type" value="Genomic_DNA"/>
</dbReference>
<dbReference type="GO" id="GO:0005886">
    <property type="term" value="C:plasma membrane"/>
    <property type="evidence" value="ECO:0007669"/>
    <property type="project" value="TreeGrafter"/>
</dbReference>
<protein>
    <submittedName>
        <fullName evidence="6">ABC transporter, ATP-binding protein</fullName>
    </submittedName>
</protein>
<dbReference type="SUPFAM" id="SSF52540">
    <property type="entry name" value="P-loop containing nucleoside triphosphate hydrolases"/>
    <property type="match status" value="1"/>
</dbReference>
<dbReference type="PROSITE" id="PS00211">
    <property type="entry name" value="ABC_TRANSPORTER_1"/>
    <property type="match status" value="1"/>
</dbReference>
<dbReference type="PANTHER" id="PTHR24220:SF86">
    <property type="entry name" value="ABC TRANSPORTER ABCH.1"/>
    <property type="match status" value="1"/>
</dbReference>
<evidence type="ECO:0000313" key="7">
    <source>
        <dbReference type="Proteomes" id="UP000000547"/>
    </source>
</evidence>
<dbReference type="Gene3D" id="3.40.50.300">
    <property type="entry name" value="P-loop containing nucleotide triphosphate hydrolases"/>
    <property type="match status" value="1"/>
</dbReference>
<dbReference type="STRING" id="167879.CPS_2527"/>
<feature type="domain" description="ABC transporter" evidence="5">
    <location>
        <begin position="27"/>
        <end position="257"/>
    </location>
</feature>
<dbReference type="InterPro" id="IPR017911">
    <property type="entry name" value="MacB-like_ATP-bd"/>
</dbReference>
<evidence type="ECO:0000256" key="2">
    <source>
        <dbReference type="ARBA" id="ARBA00022741"/>
    </source>
</evidence>
<sequence length="263" mass="28457">MTSSIELKSVSQSFASNSSGSLGHKNSTSENTTNKNKASTITLFKNLDLTINQGQSYAITGPSGAGKSSLLMLLSGLEKPSSGHGHYLNDKHTSTLDNLRSDIGFIFQQFHLLPELTALHNIALPLKLRGDKQAISKAKQWLEKVGLSDRADHKPSQLSGGEQQRVAIARALVFSPKFIFADEPTGNLDQHNANEISDILFACCQENNAALIIVTHSNALASKAQNIYSLADGELTKTSSINPTEEQDITKYLSTEEQRVASC</sequence>
<dbReference type="Pfam" id="PF00005">
    <property type="entry name" value="ABC_tran"/>
    <property type="match status" value="1"/>
</dbReference>
<dbReference type="Proteomes" id="UP000000547">
    <property type="component" value="Chromosome"/>
</dbReference>
<feature type="compositionally biased region" description="Low complexity" evidence="4">
    <location>
        <begin position="25"/>
        <end position="35"/>
    </location>
</feature>
<dbReference type="AlphaFoldDB" id="Q481M6"/>
<dbReference type="CDD" id="cd03255">
    <property type="entry name" value="ABC_MJ0796_LolCDE_FtsE"/>
    <property type="match status" value="1"/>
</dbReference>
<keyword evidence="2" id="KW-0547">Nucleotide-binding</keyword>
<keyword evidence="3 6" id="KW-0067">ATP-binding</keyword>
<dbReference type="GO" id="GO:0016887">
    <property type="term" value="F:ATP hydrolysis activity"/>
    <property type="evidence" value="ECO:0007669"/>
    <property type="project" value="InterPro"/>
</dbReference>
<evidence type="ECO:0000256" key="1">
    <source>
        <dbReference type="ARBA" id="ARBA00022448"/>
    </source>
</evidence>
<organism evidence="6 7">
    <name type="scientific">Colwellia psychrerythraea (strain 34H / ATCC BAA-681)</name>
    <name type="common">Vibrio psychroerythus</name>
    <dbReference type="NCBI Taxonomy" id="167879"/>
    <lineage>
        <taxon>Bacteria</taxon>
        <taxon>Pseudomonadati</taxon>
        <taxon>Pseudomonadota</taxon>
        <taxon>Gammaproteobacteria</taxon>
        <taxon>Alteromonadales</taxon>
        <taxon>Colwelliaceae</taxon>
        <taxon>Colwellia</taxon>
    </lineage>
</organism>
<evidence type="ECO:0000256" key="3">
    <source>
        <dbReference type="ARBA" id="ARBA00022840"/>
    </source>
</evidence>
<accession>Q481M6</accession>
<gene>
    <name evidence="6" type="ordered locus">CPS_2527</name>
</gene>
<dbReference type="InterPro" id="IPR027417">
    <property type="entry name" value="P-loop_NTPase"/>
</dbReference>
<proteinExistence type="predicted"/>
<dbReference type="KEGG" id="cps:CPS_2527"/>
<dbReference type="PANTHER" id="PTHR24220">
    <property type="entry name" value="IMPORT ATP-BINDING PROTEIN"/>
    <property type="match status" value="1"/>
</dbReference>
<dbReference type="InterPro" id="IPR003593">
    <property type="entry name" value="AAA+_ATPase"/>
</dbReference>
<dbReference type="HOGENOM" id="CLU_000604_1_22_6"/>
<evidence type="ECO:0000259" key="5">
    <source>
        <dbReference type="PROSITE" id="PS50893"/>
    </source>
</evidence>
<reference evidence="6" key="1">
    <citation type="journal article" date="2005" name="Proc. Natl. Acad. Sci. U.S.A.">
        <title>The psychrophilic lifestyle as revealed by the genome sequence of Colwellia psychrerythraea 34H through genomic and proteomic analyses.</title>
        <authorList>
            <person name="Methe B.A."/>
            <person name="Nelson K.E."/>
            <person name="Deming J.W."/>
            <person name="Momen B."/>
            <person name="Melamud E."/>
            <person name="Zhang X."/>
            <person name="Moult J."/>
            <person name="Madupu R."/>
            <person name="Nelson W.C."/>
            <person name="Dodson R.J."/>
            <person name="Brinkac L.M."/>
            <person name="Daugherty S.C."/>
            <person name="Durkin A.S."/>
            <person name="DeBoy R.T."/>
            <person name="Kolonay J.F."/>
            <person name="Sullivan S.A."/>
            <person name="Zhou L."/>
            <person name="Davidsen T.M."/>
            <person name="Wu M."/>
            <person name="Huston A.L."/>
            <person name="Lewis M."/>
            <person name="Weaver B."/>
            <person name="Weidman J.F."/>
            <person name="Khouri H."/>
            <person name="Utterback T.R."/>
            <person name="Feldblyum T.V."/>
            <person name="Fraser C.M."/>
        </authorList>
    </citation>
    <scope>NUCLEOTIDE SEQUENCE [LARGE SCALE GENOMIC DNA]</scope>
    <source>
        <strain evidence="6">34H</strain>
    </source>
</reference>
<evidence type="ECO:0000313" key="6">
    <source>
        <dbReference type="EMBL" id="AAZ24539.1"/>
    </source>
</evidence>
<dbReference type="GO" id="GO:0022857">
    <property type="term" value="F:transmembrane transporter activity"/>
    <property type="evidence" value="ECO:0007669"/>
    <property type="project" value="TreeGrafter"/>
</dbReference>
<dbReference type="SMART" id="SM00382">
    <property type="entry name" value="AAA"/>
    <property type="match status" value="1"/>
</dbReference>
<dbReference type="RefSeq" id="WP_011043337.1">
    <property type="nucleotide sequence ID" value="NC_003910.7"/>
</dbReference>
<dbReference type="GO" id="GO:0005524">
    <property type="term" value="F:ATP binding"/>
    <property type="evidence" value="ECO:0007669"/>
    <property type="project" value="UniProtKB-KW"/>
</dbReference>
<name>Q481M6_COLP3</name>
<dbReference type="PROSITE" id="PS50893">
    <property type="entry name" value="ABC_TRANSPORTER_2"/>
    <property type="match status" value="1"/>
</dbReference>
<evidence type="ECO:0000256" key="4">
    <source>
        <dbReference type="SAM" id="MobiDB-lite"/>
    </source>
</evidence>